<reference evidence="3 4" key="1">
    <citation type="submission" date="2020-05" db="EMBL/GenBank/DDBJ databases">
        <title>WGS assembly of Panicum virgatum.</title>
        <authorList>
            <person name="Lovell J.T."/>
            <person name="Jenkins J."/>
            <person name="Shu S."/>
            <person name="Juenger T.E."/>
            <person name="Schmutz J."/>
        </authorList>
    </citation>
    <scope>NUCLEOTIDE SEQUENCE [LARGE SCALE GENOMIC DNA]</scope>
    <source>
        <strain evidence="4">cv. AP13</strain>
    </source>
</reference>
<dbReference type="PANTHER" id="PTHR46619:SF3">
    <property type="entry name" value="RNA RECOGNITION MOTIF XS DOMAIN PROTEIN"/>
    <property type="match status" value="1"/>
</dbReference>
<protein>
    <recommendedName>
        <fullName evidence="2">XS domain-containing protein</fullName>
    </recommendedName>
</protein>
<feature type="compositionally biased region" description="Low complexity" evidence="1">
    <location>
        <begin position="1"/>
        <end position="15"/>
    </location>
</feature>
<accession>A0A8T0P7F6</accession>
<gene>
    <name evidence="3" type="ORF">PVAP13_9KG596900</name>
</gene>
<dbReference type="InterPro" id="IPR038588">
    <property type="entry name" value="XS_domain_sf"/>
</dbReference>
<feature type="compositionally biased region" description="Pro residues" evidence="1">
    <location>
        <begin position="114"/>
        <end position="126"/>
    </location>
</feature>
<evidence type="ECO:0000259" key="2">
    <source>
        <dbReference type="Pfam" id="PF03468"/>
    </source>
</evidence>
<feature type="compositionally biased region" description="Low complexity" evidence="1">
    <location>
        <begin position="61"/>
        <end position="86"/>
    </location>
</feature>
<evidence type="ECO:0000313" key="3">
    <source>
        <dbReference type="EMBL" id="KAG2554624.1"/>
    </source>
</evidence>
<feature type="compositionally biased region" description="Low complexity" evidence="1">
    <location>
        <begin position="186"/>
        <end position="197"/>
    </location>
</feature>
<proteinExistence type="predicted"/>
<dbReference type="GO" id="GO:0031047">
    <property type="term" value="P:regulatory ncRNA-mediated gene silencing"/>
    <property type="evidence" value="ECO:0007669"/>
    <property type="project" value="InterPro"/>
</dbReference>
<dbReference type="Pfam" id="PF03468">
    <property type="entry name" value="XS"/>
    <property type="match status" value="1"/>
</dbReference>
<dbReference type="EMBL" id="CM029053">
    <property type="protein sequence ID" value="KAG2554624.1"/>
    <property type="molecule type" value="Genomic_DNA"/>
</dbReference>
<organism evidence="3 4">
    <name type="scientific">Panicum virgatum</name>
    <name type="common">Blackwell switchgrass</name>
    <dbReference type="NCBI Taxonomy" id="38727"/>
    <lineage>
        <taxon>Eukaryota</taxon>
        <taxon>Viridiplantae</taxon>
        <taxon>Streptophyta</taxon>
        <taxon>Embryophyta</taxon>
        <taxon>Tracheophyta</taxon>
        <taxon>Spermatophyta</taxon>
        <taxon>Magnoliopsida</taxon>
        <taxon>Liliopsida</taxon>
        <taxon>Poales</taxon>
        <taxon>Poaceae</taxon>
        <taxon>PACMAD clade</taxon>
        <taxon>Panicoideae</taxon>
        <taxon>Panicodae</taxon>
        <taxon>Paniceae</taxon>
        <taxon>Panicinae</taxon>
        <taxon>Panicum</taxon>
        <taxon>Panicum sect. Hiantes</taxon>
    </lineage>
</organism>
<dbReference type="AlphaFoldDB" id="A0A8T0P7F6"/>
<feature type="domain" description="XS" evidence="2">
    <location>
        <begin position="341"/>
        <end position="473"/>
    </location>
</feature>
<keyword evidence="4" id="KW-1185">Reference proteome</keyword>
<dbReference type="InterPro" id="IPR005380">
    <property type="entry name" value="XS_domain"/>
</dbReference>
<feature type="region of interest" description="Disordered" evidence="1">
    <location>
        <begin position="172"/>
        <end position="234"/>
    </location>
</feature>
<sequence length="495" mass="54372">MARVRTLRVGTVGTVPPASHPNTAQAMKNPNPPPPRPSAGGKPPAAMAPPRKSRWGPLPPGSAGAAPAGDKAAPSTSARTPTPTHPADSRRHPAPPAPASHAPRNPASPAAALRPPPQAETPPPPMYDFHNLDRRTMLLADGTVRTYFALPPDYPFEPAPLPPLPHHLLSRAGPDLWHPHQPPQPQMSMPMTMQMPPHEAKRKHPADQDDGFPRHPKQPRFDAPPHHPPQLSPHAAVDRHALRRAFLKYAKMLNESYAQKRSYLEGGRVPCLACGRSSKDFADAHGLVMHAYNPPNADSLVDHLGLHKALCVLMGWDYTKVPENSKGYQSLPADLVRESREDLIVWPPTVIIHNTATGRKKDGRFEGLGNKDMDKKMTELGFSGGKSKSLYGKEGHLGLTLIKFANNSAGLKEAERLAEFLERQDHGRIGWSRVRATHSINSDQNPLLVETDTRTGERMRILYGYLAIASDLDELDSDSRKRAFLKSRRELDLSD</sequence>
<dbReference type="Gene3D" id="3.30.70.2890">
    <property type="entry name" value="XS domain"/>
    <property type="match status" value="1"/>
</dbReference>
<evidence type="ECO:0000256" key="1">
    <source>
        <dbReference type="SAM" id="MobiDB-lite"/>
    </source>
</evidence>
<evidence type="ECO:0000313" key="4">
    <source>
        <dbReference type="Proteomes" id="UP000823388"/>
    </source>
</evidence>
<comment type="caution">
    <text evidence="3">The sequence shown here is derived from an EMBL/GenBank/DDBJ whole genome shotgun (WGS) entry which is preliminary data.</text>
</comment>
<feature type="compositionally biased region" description="Low complexity" evidence="1">
    <location>
        <begin position="99"/>
        <end position="113"/>
    </location>
</feature>
<feature type="compositionally biased region" description="Low complexity" evidence="1">
    <location>
        <begin position="38"/>
        <end position="50"/>
    </location>
</feature>
<feature type="region of interest" description="Disordered" evidence="1">
    <location>
        <begin position="1"/>
        <end position="130"/>
    </location>
</feature>
<name>A0A8T0P7F6_PANVG</name>
<dbReference type="Proteomes" id="UP000823388">
    <property type="component" value="Chromosome 9K"/>
</dbReference>
<dbReference type="PANTHER" id="PTHR46619">
    <property type="entry name" value="RNA RECOGNITION MOTIF XS DOMAIN PROTEIN-RELATED"/>
    <property type="match status" value="1"/>
</dbReference>
<feature type="compositionally biased region" description="Basic and acidic residues" evidence="1">
    <location>
        <begin position="205"/>
        <end position="225"/>
    </location>
</feature>